<dbReference type="InterPro" id="IPR036388">
    <property type="entry name" value="WH-like_DNA-bd_sf"/>
</dbReference>
<evidence type="ECO:0000256" key="2">
    <source>
        <dbReference type="ARBA" id="ARBA00022898"/>
    </source>
</evidence>
<dbReference type="InterPro" id="IPR036390">
    <property type="entry name" value="WH_DNA-bd_sf"/>
</dbReference>
<keyword evidence="4 7" id="KW-0238">DNA-binding</keyword>
<evidence type="ECO:0000256" key="3">
    <source>
        <dbReference type="ARBA" id="ARBA00023015"/>
    </source>
</evidence>
<evidence type="ECO:0000256" key="5">
    <source>
        <dbReference type="ARBA" id="ARBA00023163"/>
    </source>
</evidence>
<evidence type="ECO:0000313" key="7">
    <source>
        <dbReference type="EMBL" id="MBA8817645.1"/>
    </source>
</evidence>
<dbReference type="Gene3D" id="1.10.10.10">
    <property type="entry name" value="Winged helix-like DNA-binding domain superfamily/Winged helix DNA-binding domain"/>
    <property type="match status" value="1"/>
</dbReference>
<dbReference type="Pfam" id="PF00392">
    <property type="entry name" value="GntR"/>
    <property type="match status" value="1"/>
</dbReference>
<name>A0A7W3JRF0_9MICO</name>
<dbReference type="GO" id="GO:0030170">
    <property type="term" value="F:pyridoxal phosphate binding"/>
    <property type="evidence" value="ECO:0007669"/>
    <property type="project" value="InterPro"/>
</dbReference>
<dbReference type="PROSITE" id="PS50949">
    <property type="entry name" value="HTH_GNTR"/>
    <property type="match status" value="1"/>
</dbReference>
<dbReference type="EMBL" id="JACGWY010000009">
    <property type="protein sequence ID" value="MBA8817645.1"/>
    <property type="molecule type" value="Genomic_DNA"/>
</dbReference>
<dbReference type="AlphaFoldDB" id="A0A7W3JRF0"/>
<reference evidence="7 8" key="1">
    <citation type="submission" date="2020-07" db="EMBL/GenBank/DDBJ databases">
        <title>Sequencing the genomes of 1000 actinobacteria strains.</title>
        <authorList>
            <person name="Klenk H.-P."/>
        </authorList>
    </citation>
    <scope>NUCLEOTIDE SEQUENCE [LARGE SCALE GENOMIC DNA]</scope>
    <source>
        <strain evidence="7 8">DSM 27576</strain>
    </source>
</reference>
<dbReference type="InterPro" id="IPR015424">
    <property type="entry name" value="PyrdxlP-dep_Trfase"/>
</dbReference>
<dbReference type="InterPro" id="IPR000524">
    <property type="entry name" value="Tscrpt_reg_HTH_GntR"/>
</dbReference>
<dbReference type="SMART" id="SM00345">
    <property type="entry name" value="HTH_GNTR"/>
    <property type="match status" value="1"/>
</dbReference>
<dbReference type="GO" id="GO:0003677">
    <property type="term" value="F:DNA binding"/>
    <property type="evidence" value="ECO:0007669"/>
    <property type="project" value="UniProtKB-KW"/>
</dbReference>
<proteinExistence type="inferred from homology"/>
<keyword evidence="2" id="KW-0663">Pyridoxal phosphate</keyword>
<dbReference type="SUPFAM" id="SSF53383">
    <property type="entry name" value="PLP-dependent transferases"/>
    <property type="match status" value="1"/>
</dbReference>
<comment type="caution">
    <text evidence="7">The sequence shown here is derived from an EMBL/GenBank/DDBJ whole genome shotgun (WGS) entry which is preliminary data.</text>
</comment>
<keyword evidence="3" id="KW-0805">Transcription regulation</keyword>
<feature type="domain" description="HTH gntR-type" evidence="6">
    <location>
        <begin position="9"/>
        <end position="77"/>
    </location>
</feature>
<dbReference type="InterPro" id="IPR004839">
    <property type="entry name" value="Aminotransferase_I/II_large"/>
</dbReference>
<dbReference type="Proteomes" id="UP000526083">
    <property type="component" value="Unassembled WGS sequence"/>
</dbReference>
<keyword evidence="5" id="KW-0804">Transcription</keyword>
<dbReference type="SUPFAM" id="SSF46785">
    <property type="entry name" value="Winged helix' DNA-binding domain"/>
    <property type="match status" value="1"/>
</dbReference>
<dbReference type="CDD" id="cd00609">
    <property type="entry name" value="AAT_like"/>
    <property type="match status" value="1"/>
</dbReference>
<evidence type="ECO:0000256" key="1">
    <source>
        <dbReference type="ARBA" id="ARBA00005384"/>
    </source>
</evidence>
<evidence type="ECO:0000256" key="4">
    <source>
        <dbReference type="ARBA" id="ARBA00023125"/>
    </source>
</evidence>
<evidence type="ECO:0000259" key="6">
    <source>
        <dbReference type="PROSITE" id="PS50949"/>
    </source>
</evidence>
<dbReference type="RefSeq" id="WP_167046047.1">
    <property type="nucleotide sequence ID" value="NZ_JAAOZB010000001.1"/>
</dbReference>
<dbReference type="GO" id="GO:0003700">
    <property type="term" value="F:DNA-binding transcription factor activity"/>
    <property type="evidence" value="ECO:0007669"/>
    <property type="project" value="InterPro"/>
</dbReference>
<dbReference type="InterPro" id="IPR051446">
    <property type="entry name" value="HTH_trans_reg/aminotransferase"/>
</dbReference>
<protein>
    <submittedName>
        <fullName evidence="7">DNA-binding transcriptional MocR family regulator</fullName>
    </submittedName>
</protein>
<sequence>MAIDVEFSDRTPQGIAGVLARLISDGVLAPGDRLPTVRDIAADLSVSPATVSAAWQALARTGLIVSRGRAGTFVRTTRRDWLTPRVQGLSARGESTGFDLSLGTPDPLLLPPLGPVFARVTPRAETGRYHDLPVLPELAAVLQSTWPTAAESITVVDGALDGISRALEQVVKFGDRVVVESPGFPYFFDLVEAVGGEVVTVELDEEGIIPASMARALTLRPAAVIVQPRAQNPTGASMTAERARALAEVVSAARDGEHIVIIEDDHSGAISMAPDVTLAQWLPDQVVHVRSYSKSHGPDLRIAAIGGPAQLIERIVARRMLGPGWTSRLLQNVLWELLTDEDSARAVTRARLTYRARVAAVVSALARQGIAAPTPDGVNLWLPVLQERAALVHLAAAGIAVAGGSSFVATRGSTGDFVRVTAGLVAEGADAVASELAAASRAVPV</sequence>
<evidence type="ECO:0000313" key="8">
    <source>
        <dbReference type="Proteomes" id="UP000526083"/>
    </source>
</evidence>
<organism evidence="7 8">
    <name type="scientific">Microbacterium halimionae</name>
    <dbReference type="NCBI Taxonomy" id="1526413"/>
    <lineage>
        <taxon>Bacteria</taxon>
        <taxon>Bacillati</taxon>
        <taxon>Actinomycetota</taxon>
        <taxon>Actinomycetes</taxon>
        <taxon>Micrococcales</taxon>
        <taxon>Microbacteriaceae</taxon>
        <taxon>Microbacterium</taxon>
    </lineage>
</organism>
<dbReference type="PANTHER" id="PTHR46577">
    <property type="entry name" value="HTH-TYPE TRANSCRIPTIONAL REGULATORY PROTEIN GABR"/>
    <property type="match status" value="1"/>
</dbReference>
<accession>A0A7W3JRF0</accession>
<dbReference type="PANTHER" id="PTHR46577:SF1">
    <property type="entry name" value="HTH-TYPE TRANSCRIPTIONAL REGULATORY PROTEIN GABR"/>
    <property type="match status" value="1"/>
</dbReference>
<dbReference type="CDD" id="cd07377">
    <property type="entry name" value="WHTH_GntR"/>
    <property type="match status" value="1"/>
</dbReference>
<keyword evidence="8" id="KW-1185">Reference proteome</keyword>
<dbReference type="Gene3D" id="3.40.640.10">
    <property type="entry name" value="Type I PLP-dependent aspartate aminotransferase-like (Major domain)"/>
    <property type="match status" value="1"/>
</dbReference>
<comment type="similarity">
    <text evidence="1">In the C-terminal section; belongs to the class-I pyridoxal-phosphate-dependent aminotransferase family.</text>
</comment>
<gene>
    <name evidence="7" type="ORF">FHX48_002750</name>
</gene>
<dbReference type="InterPro" id="IPR015421">
    <property type="entry name" value="PyrdxlP-dep_Trfase_major"/>
</dbReference>
<dbReference type="Pfam" id="PF00155">
    <property type="entry name" value="Aminotran_1_2"/>
    <property type="match status" value="1"/>
</dbReference>